<name>A0AAD5SW14_9FUNG</name>
<keyword evidence="3" id="KW-1185">Reference proteome</keyword>
<feature type="compositionally biased region" description="Basic residues" evidence="1">
    <location>
        <begin position="419"/>
        <end position="428"/>
    </location>
</feature>
<evidence type="ECO:0000256" key="1">
    <source>
        <dbReference type="SAM" id="MobiDB-lite"/>
    </source>
</evidence>
<dbReference type="AlphaFoldDB" id="A0AAD5SW14"/>
<evidence type="ECO:0000313" key="3">
    <source>
        <dbReference type="Proteomes" id="UP001211907"/>
    </source>
</evidence>
<reference evidence="2" key="1">
    <citation type="submission" date="2020-05" db="EMBL/GenBank/DDBJ databases">
        <title>Phylogenomic resolution of chytrid fungi.</title>
        <authorList>
            <person name="Stajich J.E."/>
            <person name="Amses K."/>
            <person name="Simmons R."/>
            <person name="Seto K."/>
            <person name="Myers J."/>
            <person name="Bonds A."/>
            <person name="Quandt C.A."/>
            <person name="Barry K."/>
            <person name="Liu P."/>
            <person name="Grigoriev I."/>
            <person name="Longcore J.E."/>
            <person name="James T.Y."/>
        </authorList>
    </citation>
    <scope>NUCLEOTIDE SEQUENCE</scope>
    <source>
        <strain evidence="2">JEL0513</strain>
    </source>
</reference>
<accession>A0AAD5SW14</accession>
<feature type="region of interest" description="Disordered" evidence="1">
    <location>
        <begin position="397"/>
        <end position="480"/>
    </location>
</feature>
<comment type="caution">
    <text evidence="2">The sequence shown here is derived from an EMBL/GenBank/DDBJ whole genome shotgun (WGS) entry which is preliminary data.</text>
</comment>
<feature type="compositionally biased region" description="Low complexity" evidence="1">
    <location>
        <begin position="433"/>
        <end position="444"/>
    </location>
</feature>
<proteinExistence type="predicted"/>
<sequence length="480" mass="53495">MSESTTTTTTGAAAAPSTAAIRDFELFLNQSLNNDISAEINDILRNANPKLSNSLLSSHTLTDSHTPRFREKEASDRLRRLYTTQAAQLQPQPTQQQQQQQPTRHALPFHQSLDNSDSISIFNNGHDPLPAFLSATTKTSTRSPPVATTVSSRDDINLDSLVSKIADMQFQIDNLIQTNKRNLSESESVGKPHTPPPSRTKHSSLSSLPSKNTITATSKFNDIYKELAMLKSALKQQQHQQQQINKDVPIHLKSYVKKEIRKNNEWLVETVVGPEIRRELHRMDLKFHQRLDDTVGDLNNNHITAGGRGGGGGRGQLHERESKYQKLLNNDDEQEDQESCSIEWQEAINNDTDPHLVRSTAKSQNSNYSVKSQKLYSSAEQELNDLMRFVKADVDGRRTYGTSRDPIVQNGGNEDYRGRKNGMRAFHSHRTDSSGSRGAGTSSSGRGGGGGKKIPLKYSSYSQPTLSSRLKTKHTPAVWK</sequence>
<feature type="compositionally biased region" description="Polar residues" evidence="1">
    <location>
        <begin position="459"/>
        <end position="469"/>
    </location>
</feature>
<feature type="region of interest" description="Disordered" evidence="1">
    <location>
        <begin position="181"/>
        <end position="212"/>
    </location>
</feature>
<gene>
    <name evidence="2" type="ORF">HK100_002237</name>
</gene>
<feature type="region of interest" description="Disordered" evidence="1">
    <location>
        <begin position="85"/>
        <end position="105"/>
    </location>
</feature>
<feature type="compositionally biased region" description="Low complexity" evidence="1">
    <location>
        <begin position="85"/>
        <end position="103"/>
    </location>
</feature>
<dbReference type="EMBL" id="JADGJH010001514">
    <property type="protein sequence ID" value="KAJ3112700.1"/>
    <property type="molecule type" value="Genomic_DNA"/>
</dbReference>
<evidence type="ECO:0000313" key="2">
    <source>
        <dbReference type="EMBL" id="KAJ3112700.1"/>
    </source>
</evidence>
<dbReference type="Proteomes" id="UP001211907">
    <property type="component" value="Unassembled WGS sequence"/>
</dbReference>
<feature type="compositionally biased region" description="Polar residues" evidence="1">
    <location>
        <begin position="203"/>
        <end position="212"/>
    </location>
</feature>
<protein>
    <submittedName>
        <fullName evidence="2">Uncharacterized protein</fullName>
    </submittedName>
</protein>
<organism evidence="2 3">
    <name type="scientific">Physocladia obscura</name>
    <dbReference type="NCBI Taxonomy" id="109957"/>
    <lineage>
        <taxon>Eukaryota</taxon>
        <taxon>Fungi</taxon>
        <taxon>Fungi incertae sedis</taxon>
        <taxon>Chytridiomycota</taxon>
        <taxon>Chytridiomycota incertae sedis</taxon>
        <taxon>Chytridiomycetes</taxon>
        <taxon>Chytridiales</taxon>
        <taxon>Chytriomycetaceae</taxon>
        <taxon>Physocladia</taxon>
    </lineage>
</organism>